<name>A0A1B8H053_9GAMM</name>
<gene>
    <name evidence="1" type="ORF">AYY17_12315</name>
</gene>
<dbReference type="STRING" id="368603.AYY16_01245"/>
<organism evidence="1 2">
    <name type="scientific">Morganella psychrotolerans</name>
    <dbReference type="NCBI Taxonomy" id="368603"/>
    <lineage>
        <taxon>Bacteria</taxon>
        <taxon>Pseudomonadati</taxon>
        <taxon>Pseudomonadota</taxon>
        <taxon>Gammaproteobacteria</taxon>
        <taxon>Enterobacterales</taxon>
        <taxon>Morganellaceae</taxon>
        <taxon>Morganella</taxon>
    </lineage>
</organism>
<comment type="caution">
    <text evidence="1">The sequence shown here is derived from an EMBL/GenBank/DDBJ whole genome shotgun (WGS) entry which is preliminary data.</text>
</comment>
<evidence type="ECO:0000313" key="1">
    <source>
        <dbReference type="EMBL" id="OBU02433.1"/>
    </source>
</evidence>
<dbReference type="RefSeq" id="WP_067426405.1">
    <property type="nucleotide sequence ID" value="NZ_LZEX01000045.1"/>
</dbReference>
<accession>A0A1B8H053</accession>
<evidence type="ECO:0000313" key="2">
    <source>
        <dbReference type="Proteomes" id="UP000092247"/>
    </source>
</evidence>
<dbReference type="AlphaFoldDB" id="A0A1B8H053"/>
<sequence>MSNFDKTDGQFHEFTSPLNEGDFFALPVESSVPEGVTPIIDESTGLCIGYLYGMNGVYHIYDINGHYQTVYEIPLESPLFDPLDLLLVGGVVAKLCGRTSLLMRGGATRAVSSGGVKLSMQIVSSLKSRLMLSSAATKMKYSPQAARAMSDRSRYVPDYILSKVIRNGRQTEILIAASGEQFNKYSMTIKKHRYGGQLMDVYLNVIVDADKKIITEFNY</sequence>
<dbReference type="Proteomes" id="UP000092247">
    <property type="component" value="Unassembled WGS sequence"/>
</dbReference>
<protein>
    <submittedName>
        <fullName evidence="1">Uncharacterized protein</fullName>
    </submittedName>
</protein>
<proteinExistence type="predicted"/>
<dbReference type="EMBL" id="LZEX01000045">
    <property type="protein sequence ID" value="OBU02433.1"/>
    <property type="molecule type" value="Genomic_DNA"/>
</dbReference>
<reference evidence="1 2" key="1">
    <citation type="submission" date="2016-06" db="EMBL/GenBank/DDBJ databases">
        <authorList>
            <person name="Kjaerup R.B."/>
            <person name="Dalgaard T.S."/>
            <person name="Juul-Madsen H.R."/>
        </authorList>
    </citation>
    <scope>NUCLEOTIDE SEQUENCE [LARGE SCALE GENOMIC DNA]</scope>
    <source>
        <strain evidence="1 2">GCSL-Mp3</strain>
    </source>
</reference>